<dbReference type="Gene3D" id="3.30.70.260">
    <property type="match status" value="1"/>
</dbReference>
<dbReference type="RefSeq" id="WP_091645930.1">
    <property type="nucleotide sequence ID" value="NZ_FOEG01000011.1"/>
</dbReference>
<evidence type="ECO:0000256" key="1">
    <source>
        <dbReference type="ARBA" id="ARBA00008460"/>
    </source>
</evidence>
<dbReference type="Pfam" id="PF04359">
    <property type="entry name" value="DUF493"/>
    <property type="match status" value="1"/>
</dbReference>
<dbReference type="SUPFAM" id="SSF117991">
    <property type="entry name" value="YbeD/HP0495-like"/>
    <property type="match status" value="1"/>
</dbReference>
<reference evidence="3 4" key="1">
    <citation type="submission" date="2016-10" db="EMBL/GenBank/DDBJ databases">
        <authorList>
            <person name="de Groot N.N."/>
        </authorList>
    </citation>
    <scope>NUCLEOTIDE SEQUENCE [LARGE SCALE GENOMIC DNA]</scope>
    <source>
        <strain evidence="3 4">CGMCC 1.6291</strain>
    </source>
</reference>
<dbReference type="PANTHER" id="PTHR38036:SF1">
    <property type="entry name" value="UPF0250 PROTEIN YBED"/>
    <property type="match status" value="1"/>
</dbReference>
<gene>
    <name evidence="3" type="ORF">SAMN04488052_11171</name>
</gene>
<dbReference type="InterPro" id="IPR007454">
    <property type="entry name" value="UPF0250_YbeD-like"/>
</dbReference>
<dbReference type="STRING" id="406100.SAMN04488052_11171"/>
<evidence type="ECO:0000313" key="3">
    <source>
        <dbReference type="EMBL" id="SEP13193.1"/>
    </source>
</evidence>
<sequence>MHTQDDDTLLEFPCEFPIKAMGPADPEFVLHVLELVRAHVPDVDDNQVTTASSSRGTYVSVTVTVTATSKSQLDAVYQSLNADEQVVMTL</sequence>
<comment type="similarity">
    <text evidence="1 2">Belongs to the UPF0250 family.</text>
</comment>
<dbReference type="Proteomes" id="UP000199657">
    <property type="component" value="Unassembled WGS sequence"/>
</dbReference>
<name>A0A1H8VD40_9GAMM</name>
<dbReference type="OrthoDB" id="9793424at2"/>
<dbReference type="EMBL" id="FOEG01000011">
    <property type="protein sequence ID" value="SEP13193.1"/>
    <property type="molecule type" value="Genomic_DNA"/>
</dbReference>
<dbReference type="PANTHER" id="PTHR38036">
    <property type="entry name" value="UPF0250 PROTEIN YBED"/>
    <property type="match status" value="1"/>
</dbReference>
<evidence type="ECO:0000256" key="2">
    <source>
        <dbReference type="HAMAP-Rule" id="MF_00659"/>
    </source>
</evidence>
<dbReference type="InterPro" id="IPR027471">
    <property type="entry name" value="YbeD-like_sf"/>
</dbReference>
<keyword evidence="4" id="KW-1185">Reference proteome</keyword>
<proteinExistence type="inferred from homology"/>
<protein>
    <recommendedName>
        <fullName evidence="2">UPF0250 protein SAMN04488052_11171</fullName>
    </recommendedName>
</protein>
<organism evidence="3 4">
    <name type="scientific">Aquisalimonas asiatica</name>
    <dbReference type="NCBI Taxonomy" id="406100"/>
    <lineage>
        <taxon>Bacteria</taxon>
        <taxon>Pseudomonadati</taxon>
        <taxon>Pseudomonadota</taxon>
        <taxon>Gammaproteobacteria</taxon>
        <taxon>Chromatiales</taxon>
        <taxon>Ectothiorhodospiraceae</taxon>
        <taxon>Aquisalimonas</taxon>
    </lineage>
</organism>
<dbReference type="AlphaFoldDB" id="A0A1H8VD40"/>
<accession>A0A1H8VD40</accession>
<dbReference type="HAMAP" id="MF_00659">
    <property type="entry name" value="UPF0250"/>
    <property type="match status" value="1"/>
</dbReference>
<evidence type="ECO:0000313" key="4">
    <source>
        <dbReference type="Proteomes" id="UP000199657"/>
    </source>
</evidence>